<evidence type="ECO:0000313" key="3">
    <source>
        <dbReference type="Proteomes" id="UP001142592"/>
    </source>
</evidence>
<name>A0A9X3DJH9_9SPHI</name>
<comment type="caution">
    <text evidence="2">The sequence shown here is derived from an EMBL/GenBank/DDBJ whole genome shotgun (WGS) entry which is preliminary data.</text>
</comment>
<accession>A0A9X3DJH9</accession>
<proteinExistence type="predicted"/>
<dbReference type="RefSeq" id="WP_010599672.1">
    <property type="nucleotide sequence ID" value="NZ_JAPJUH010000007.1"/>
</dbReference>
<dbReference type="AlphaFoldDB" id="A0A9X3DJH9"/>
<feature type="domain" description="DinB-like" evidence="1">
    <location>
        <begin position="26"/>
        <end position="146"/>
    </location>
</feature>
<dbReference type="Proteomes" id="UP001142592">
    <property type="component" value="Unassembled WGS sequence"/>
</dbReference>
<reference evidence="2" key="1">
    <citation type="submission" date="2022-11" db="EMBL/GenBank/DDBJ databases">
        <authorList>
            <person name="Graham C."/>
            <person name="Newman J.D."/>
        </authorList>
    </citation>
    <scope>NUCLEOTIDE SEQUENCE</scope>
    <source>
        <strain evidence="2">DSM 19486</strain>
    </source>
</reference>
<protein>
    <submittedName>
        <fullName evidence="2">DinB family protein</fullName>
    </submittedName>
</protein>
<sequence>MENQTSILINELKKLLSGGGAHVGLKEALADLSIEQVSQKPHQLPYSIWQLAEHIRIAQWDMLEFSKDGNHQSPKWPDEYWPKEVAPETEEAWNKTIASIEKDLLEFIELIESEDLYQQIPHGQGQTLLREALQIADHNAYHIAEIIVIRRLIGAWKS</sequence>
<dbReference type="Gene3D" id="1.20.120.450">
    <property type="entry name" value="dinb family like domain"/>
    <property type="match status" value="1"/>
</dbReference>
<gene>
    <name evidence="2" type="ORF">OQZ29_21415</name>
</gene>
<organism evidence="2 3">
    <name type="scientific">Pedobacter agri</name>
    <dbReference type="NCBI Taxonomy" id="454586"/>
    <lineage>
        <taxon>Bacteria</taxon>
        <taxon>Pseudomonadati</taxon>
        <taxon>Bacteroidota</taxon>
        <taxon>Sphingobacteriia</taxon>
        <taxon>Sphingobacteriales</taxon>
        <taxon>Sphingobacteriaceae</taxon>
        <taxon>Pedobacter</taxon>
    </lineage>
</organism>
<dbReference type="EMBL" id="JAPJUH010000007">
    <property type="protein sequence ID" value="MCX3267336.1"/>
    <property type="molecule type" value="Genomic_DNA"/>
</dbReference>
<dbReference type="InterPro" id="IPR024775">
    <property type="entry name" value="DinB-like"/>
</dbReference>
<dbReference type="Pfam" id="PF12867">
    <property type="entry name" value="DinB_2"/>
    <property type="match status" value="1"/>
</dbReference>
<evidence type="ECO:0000259" key="1">
    <source>
        <dbReference type="Pfam" id="PF12867"/>
    </source>
</evidence>
<dbReference type="InterPro" id="IPR034660">
    <property type="entry name" value="DinB/YfiT-like"/>
</dbReference>
<dbReference type="SUPFAM" id="SSF109854">
    <property type="entry name" value="DinB/YfiT-like putative metalloenzymes"/>
    <property type="match status" value="1"/>
</dbReference>
<evidence type="ECO:0000313" key="2">
    <source>
        <dbReference type="EMBL" id="MCX3267336.1"/>
    </source>
</evidence>
<keyword evidence="3" id="KW-1185">Reference proteome</keyword>